<dbReference type="InterPro" id="IPR036890">
    <property type="entry name" value="HATPase_C_sf"/>
</dbReference>
<dbReference type="InterPro" id="IPR003594">
    <property type="entry name" value="HATPase_dom"/>
</dbReference>
<dbReference type="Proteomes" id="UP000216339">
    <property type="component" value="Unassembled WGS sequence"/>
</dbReference>
<dbReference type="CDD" id="cd00082">
    <property type="entry name" value="HisKA"/>
    <property type="match status" value="1"/>
</dbReference>
<organism evidence="5 6">
    <name type="scientific">Rubrivirga marina</name>
    <dbReference type="NCBI Taxonomy" id="1196024"/>
    <lineage>
        <taxon>Bacteria</taxon>
        <taxon>Pseudomonadati</taxon>
        <taxon>Rhodothermota</taxon>
        <taxon>Rhodothermia</taxon>
        <taxon>Rhodothermales</taxon>
        <taxon>Rubricoccaceae</taxon>
        <taxon>Rubrivirga</taxon>
    </lineage>
</organism>
<dbReference type="EMBL" id="MQWD01000001">
    <property type="protein sequence ID" value="PAP77198.1"/>
    <property type="molecule type" value="Genomic_DNA"/>
</dbReference>
<sequence length="431" mass="45654">MQTTGDPVAQACAVVEAFLRAGAEPDPTALEAALDYVADDFSGVGTGTGDRYDGRSALSDALRRERERNPSTGTADITWLRGRAFHAGAVLLEGVVGFSIDVRGATHVIEPRCTAVVERRGERWLVTHFHFSLANGAQDDDETLLDALGKRNRELEVEVARRTVQLGQALADLHSAQARLVHQQTMASLGALTAGIAHEIKNPLNFINNFAALSRELAGDLRRALADGDVAEVDALLGDLAANAEKIEGHGARADAIVRAMMDHGRGGSGDRARADLNAIVSEYARLADQEGRQRSGLAFPVTVRLDPAVGEVEVVASDIGRVVVGLVRNALDALRETARAPTEADAPGVTVSTRRTDLGVEIEVVDRGSGMEPTVRARAFQPFYTTKPPGEGTGLGLSLAHDIVVKGHGGTIHLESERGWGTSVIVSLPG</sequence>
<dbReference type="PANTHER" id="PTHR43065:SF42">
    <property type="entry name" value="TWO-COMPONENT SENSOR PPRA"/>
    <property type="match status" value="1"/>
</dbReference>
<dbReference type="OrthoDB" id="9806995at2"/>
<dbReference type="InterPro" id="IPR036097">
    <property type="entry name" value="HisK_dim/P_sf"/>
</dbReference>
<protein>
    <recommendedName>
        <fullName evidence="2">histidine kinase</fullName>
        <ecNumber evidence="2">2.7.13.3</ecNumber>
    </recommendedName>
</protein>
<gene>
    <name evidence="5" type="ORF">BSZ37_12535</name>
</gene>
<dbReference type="RefSeq" id="WP_095510864.1">
    <property type="nucleotide sequence ID" value="NZ_MQWD01000001.1"/>
</dbReference>
<dbReference type="InterPro" id="IPR005467">
    <property type="entry name" value="His_kinase_dom"/>
</dbReference>
<dbReference type="Gene3D" id="1.10.287.130">
    <property type="match status" value="1"/>
</dbReference>
<evidence type="ECO:0000256" key="1">
    <source>
        <dbReference type="ARBA" id="ARBA00000085"/>
    </source>
</evidence>
<keyword evidence="6" id="KW-1185">Reference proteome</keyword>
<dbReference type="InterPro" id="IPR032710">
    <property type="entry name" value="NTF2-like_dom_sf"/>
</dbReference>
<dbReference type="Gene3D" id="3.10.450.50">
    <property type="match status" value="1"/>
</dbReference>
<evidence type="ECO:0000259" key="4">
    <source>
        <dbReference type="PROSITE" id="PS50109"/>
    </source>
</evidence>
<dbReference type="GO" id="GO:0000155">
    <property type="term" value="F:phosphorelay sensor kinase activity"/>
    <property type="evidence" value="ECO:0007669"/>
    <property type="project" value="InterPro"/>
</dbReference>
<dbReference type="SUPFAM" id="SSF55874">
    <property type="entry name" value="ATPase domain of HSP90 chaperone/DNA topoisomerase II/histidine kinase"/>
    <property type="match status" value="1"/>
</dbReference>
<dbReference type="PROSITE" id="PS50109">
    <property type="entry name" value="HIS_KIN"/>
    <property type="match status" value="1"/>
</dbReference>
<comment type="catalytic activity">
    <reaction evidence="1">
        <text>ATP + protein L-histidine = ADP + protein N-phospho-L-histidine.</text>
        <dbReference type="EC" id="2.7.13.3"/>
    </reaction>
</comment>
<evidence type="ECO:0000313" key="6">
    <source>
        <dbReference type="Proteomes" id="UP000216339"/>
    </source>
</evidence>
<keyword evidence="3" id="KW-0597">Phosphoprotein</keyword>
<proteinExistence type="predicted"/>
<dbReference type="Pfam" id="PF13474">
    <property type="entry name" value="SnoaL_3"/>
    <property type="match status" value="1"/>
</dbReference>
<dbReference type="InterPro" id="IPR004358">
    <property type="entry name" value="Sig_transdc_His_kin-like_C"/>
</dbReference>
<dbReference type="InterPro" id="IPR003661">
    <property type="entry name" value="HisK_dim/P_dom"/>
</dbReference>
<reference evidence="5 6" key="1">
    <citation type="submission" date="2016-11" db="EMBL/GenBank/DDBJ databases">
        <title>Study of marine rhodopsin-containing bacteria.</title>
        <authorList>
            <person name="Yoshizawa S."/>
            <person name="Kumagai Y."/>
            <person name="Kogure K."/>
        </authorList>
    </citation>
    <scope>NUCLEOTIDE SEQUENCE [LARGE SCALE GENOMIC DNA]</scope>
    <source>
        <strain evidence="5 6">SAORIC-28</strain>
    </source>
</reference>
<dbReference type="PRINTS" id="PR00344">
    <property type="entry name" value="BCTRLSENSOR"/>
</dbReference>
<dbReference type="SMART" id="SM00387">
    <property type="entry name" value="HATPase_c"/>
    <property type="match status" value="1"/>
</dbReference>
<feature type="domain" description="Histidine kinase" evidence="4">
    <location>
        <begin position="195"/>
        <end position="431"/>
    </location>
</feature>
<dbReference type="SMART" id="SM00388">
    <property type="entry name" value="HisKA"/>
    <property type="match status" value="1"/>
</dbReference>
<dbReference type="PANTHER" id="PTHR43065">
    <property type="entry name" value="SENSOR HISTIDINE KINASE"/>
    <property type="match status" value="1"/>
</dbReference>
<name>A0A271J1R6_9BACT</name>
<dbReference type="SUPFAM" id="SSF47384">
    <property type="entry name" value="Homodimeric domain of signal transducing histidine kinase"/>
    <property type="match status" value="1"/>
</dbReference>
<dbReference type="InterPro" id="IPR037401">
    <property type="entry name" value="SnoaL-like"/>
</dbReference>
<evidence type="ECO:0000256" key="2">
    <source>
        <dbReference type="ARBA" id="ARBA00012438"/>
    </source>
</evidence>
<dbReference type="EC" id="2.7.13.3" evidence="2"/>
<comment type="caution">
    <text evidence="5">The sequence shown here is derived from an EMBL/GenBank/DDBJ whole genome shotgun (WGS) entry which is preliminary data.</text>
</comment>
<dbReference type="SUPFAM" id="SSF54427">
    <property type="entry name" value="NTF2-like"/>
    <property type="match status" value="1"/>
</dbReference>
<dbReference type="AlphaFoldDB" id="A0A271J1R6"/>
<evidence type="ECO:0000256" key="3">
    <source>
        <dbReference type="ARBA" id="ARBA00022553"/>
    </source>
</evidence>
<dbReference type="Pfam" id="PF02518">
    <property type="entry name" value="HATPase_c"/>
    <property type="match status" value="1"/>
</dbReference>
<accession>A0A271J1R6</accession>
<evidence type="ECO:0000313" key="5">
    <source>
        <dbReference type="EMBL" id="PAP77198.1"/>
    </source>
</evidence>
<dbReference type="Gene3D" id="3.30.565.10">
    <property type="entry name" value="Histidine kinase-like ATPase, C-terminal domain"/>
    <property type="match status" value="1"/>
</dbReference>